<proteinExistence type="predicted"/>
<dbReference type="PANTHER" id="PTHR30383">
    <property type="entry name" value="THIOESTERASE 1/PROTEASE 1/LYSOPHOSPHOLIPASE L1"/>
    <property type="match status" value="1"/>
</dbReference>
<gene>
    <name evidence="2" type="ORF">FACUT_2709</name>
</gene>
<dbReference type="Gene3D" id="3.40.50.1110">
    <property type="entry name" value="SGNH hydrolase"/>
    <property type="match status" value="1"/>
</dbReference>
<dbReference type="InterPro" id="IPR051532">
    <property type="entry name" value="Ester_Hydrolysis_Enzymes"/>
</dbReference>
<accession>A0A8H4K0J1</accession>
<comment type="caution">
    <text evidence="2">The sequence shown here is derived from an EMBL/GenBank/DDBJ whole genome shotgun (WGS) entry which is preliminary data.</text>
</comment>
<organism evidence="2 3">
    <name type="scientific">Fusarium acutatum</name>
    <dbReference type="NCBI Taxonomy" id="78861"/>
    <lineage>
        <taxon>Eukaryota</taxon>
        <taxon>Fungi</taxon>
        <taxon>Dikarya</taxon>
        <taxon>Ascomycota</taxon>
        <taxon>Pezizomycotina</taxon>
        <taxon>Sordariomycetes</taxon>
        <taxon>Hypocreomycetidae</taxon>
        <taxon>Hypocreales</taxon>
        <taxon>Nectriaceae</taxon>
        <taxon>Fusarium</taxon>
        <taxon>Fusarium fujikuroi species complex</taxon>
    </lineage>
</organism>
<dbReference type="SUPFAM" id="SSF52266">
    <property type="entry name" value="SGNH hydrolase"/>
    <property type="match status" value="1"/>
</dbReference>
<dbReference type="EMBL" id="JAADJF010000058">
    <property type="protein sequence ID" value="KAF4441401.1"/>
    <property type="molecule type" value="Genomic_DNA"/>
</dbReference>
<feature type="domain" description="SGNH hydrolase-type esterase" evidence="1">
    <location>
        <begin position="104"/>
        <end position="239"/>
    </location>
</feature>
<dbReference type="OrthoDB" id="505607at2759"/>
<protein>
    <recommendedName>
        <fullName evidence="1">SGNH hydrolase-type esterase domain-containing protein</fullName>
    </recommendedName>
</protein>
<dbReference type="Proteomes" id="UP000536711">
    <property type="component" value="Unassembled WGS sequence"/>
</dbReference>
<dbReference type="Pfam" id="PF13472">
    <property type="entry name" value="Lipase_GDSL_2"/>
    <property type="match status" value="1"/>
</dbReference>
<evidence type="ECO:0000313" key="3">
    <source>
        <dbReference type="Proteomes" id="UP000536711"/>
    </source>
</evidence>
<sequence>MFKQRSHETHHNTHVPEIKANPGEFTVAVLGDSLFERFKSTGKSVTAVEPSAADDMFKLRSHQTHHNTHAPQIKNNPGQYTTALIGASVMGRFKTTGRMLSINKDSRILNLGVGGDKILNVQYRMDQGLVRLLKQHQPNIKTIYIHMGSNNLKKQGLRKGDADAYGAVVKQLRSEFPEVTVVITALFIQRGLELDVIEDANSKLKAIADEHGCVFLPFGDDQEGIMSEDNVHLNEFGYRKWNEILTNDMNCR</sequence>
<reference evidence="2 3" key="1">
    <citation type="submission" date="2020-01" db="EMBL/GenBank/DDBJ databases">
        <title>Identification and distribution of gene clusters putatively required for synthesis of sphingolipid metabolism inhibitors in phylogenetically diverse species of the filamentous fungus Fusarium.</title>
        <authorList>
            <person name="Kim H.-S."/>
            <person name="Busman M."/>
            <person name="Brown D.W."/>
            <person name="Divon H."/>
            <person name="Uhlig S."/>
            <person name="Proctor R.H."/>
        </authorList>
    </citation>
    <scope>NUCLEOTIDE SEQUENCE [LARGE SCALE GENOMIC DNA]</scope>
    <source>
        <strain evidence="2 3">NRRL 13308</strain>
    </source>
</reference>
<name>A0A8H4K0J1_9HYPO</name>
<keyword evidence="3" id="KW-1185">Reference proteome</keyword>
<evidence type="ECO:0000259" key="1">
    <source>
        <dbReference type="Pfam" id="PF13472"/>
    </source>
</evidence>
<evidence type="ECO:0000313" key="2">
    <source>
        <dbReference type="EMBL" id="KAF4441401.1"/>
    </source>
</evidence>
<dbReference type="AlphaFoldDB" id="A0A8H4K0J1"/>
<dbReference type="InterPro" id="IPR013830">
    <property type="entry name" value="SGNH_hydro"/>
</dbReference>
<dbReference type="InterPro" id="IPR036514">
    <property type="entry name" value="SGNH_hydro_sf"/>
</dbReference>